<dbReference type="RefSeq" id="WP_109648481.1">
    <property type="nucleotide sequence ID" value="NZ_JACWLN010000002.1"/>
</dbReference>
<accession>A0A316E576</accession>
<sequence length="169" mass="18247">MKKITLFLALCAFGFTFAQAPLEEGNLQVNAGFGFSGWGTPIYAGLEFGVAPNISVGGELSYQSYNHNSGFGSDYKSSIIGIQANGNYHFNEVFNIPSEWDFYAGANLNYFSWSTKLDGETFDYGGADNFGIGLQVGGRYFFNDKFGVNLQIGGGNVVSGGRIGITYKL</sequence>
<organism evidence="5 6">
    <name type="scientific">Maribacter polysiphoniae</name>
    <dbReference type="NCBI Taxonomy" id="429344"/>
    <lineage>
        <taxon>Bacteria</taxon>
        <taxon>Pseudomonadati</taxon>
        <taxon>Bacteroidota</taxon>
        <taxon>Flavobacteriia</taxon>
        <taxon>Flavobacteriales</taxon>
        <taxon>Flavobacteriaceae</taxon>
        <taxon>Maribacter</taxon>
    </lineage>
</organism>
<keyword evidence="7" id="KW-1185">Reference proteome</keyword>
<keyword evidence="1 2" id="KW-0732">Signal</keyword>
<feature type="chain" id="PRO_5016460242" evidence="2">
    <location>
        <begin position="21"/>
        <end position="169"/>
    </location>
</feature>
<evidence type="ECO:0000259" key="3">
    <source>
        <dbReference type="Pfam" id="PF13505"/>
    </source>
</evidence>
<dbReference type="Proteomes" id="UP000651837">
    <property type="component" value="Unassembled WGS sequence"/>
</dbReference>
<dbReference type="Proteomes" id="UP000245667">
    <property type="component" value="Unassembled WGS sequence"/>
</dbReference>
<name>A0A316E576_9FLAO</name>
<dbReference type="InterPro" id="IPR011250">
    <property type="entry name" value="OMP/PagP_B-barrel"/>
</dbReference>
<evidence type="ECO:0000256" key="1">
    <source>
        <dbReference type="ARBA" id="ARBA00022729"/>
    </source>
</evidence>
<gene>
    <name evidence="4" type="ORF">HZY62_05750</name>
    <name evidence="5" type="ORF">LX92_00283</name>
</gene>
<evidence type="ECO:0000313" key="4">
    <source>
        <dbReference type="EMBL" id="MBD1260080.1"/>
    </source>
</evidence>
<evidence type="ECO:0000313" key="6">
    <source>
        <dbReference type="Proteomes" id="UP000245667"/>
    </source>
</evidence>
<dbReference type="EMBL" id="JACWLN010000002">
    <property type="protein sequence ID" value="MBD1260080.1"/>
    <property type="molecule type" value="Genomic_DNA"/>
</dbReference>
<evidence type="ECO:0000256" key="2">
    <source>
        <dbReference type="SAM" id="SignalP"/>
    </source>
</evidence>
<dbReference type="OrthoDB" id="658990at2"/>
<comment type="caution">
    <text evidence="5">The sequence shown here is derived from an EMBL/GenBank/DDBJ whole genome shotgun (WGS) entry which is preliminary data.</text>
</comment>
<dbReference type="AlphaFoldDB" id="A0A316E576"/>
<reference evidence="4 7" key="2">
    <citation type="submission" date="2020-07" db="EMBL/GenBank/DDBJ databases">
        <title>The draft genome sequence of Maribacter polysiphoniae KCTC 22021.</title>
        <authorList>
            <person name="Mu L."/>
        </authorList>
    </citation>
    <scope>NUCLEOTIDE SEQUENCE [LARGE SCALE GENOMIC DNA]</scope>
    <source>
        <strain evidence="4 7">KCTC 22021</strain>
    </source>
</reference>
<dbReference type="EMBL" id="QGGQ01000001">
    <property type="protein sequence ID" value="PWK25541.1"/>
    <property type="molecule type" value="Genomic_DNA"/>
</dbReference>
<reference evidence="5 6" key="1">
    <citation type="submission" date="2018-05" db="EMBL/GenBank/DDBJ databases">
        <title>Genomic Encyclopedia of Archaeal and Bacterial Type Strains, Phase II (KMG-II): from individual species to whole genera.</title>
        <authorList>
            <person name="Goeker M."/>
        </authorList>
    </citation>
    <scope>NUCLEOTIDE SEQUENCE [LARGE SCALE GENOMIC DNA]</scope>
    <source>
        <strain evidence="5 6">DSM 23514</strain>
    </source>
</reference>
<evidence type="ECO:0000313" key="5">
    <source>
        <dbReference type="EMBL" id="PWK25541.1"/>
    </source>
</evidence>
<dbReference type="Gene3D" id="2.40.160.20">
    <property type="match status" value="1"/>
</dbReference>
<protein>
    <submittedName>
        <fullName evidence="4">Outer membrane beta-barrel protein</fullName>
    </submittedName>
    <submittedName>
        <fullName evidence="5">Outer membrane protein with beta-barrel domain</fullName>
    </submittedName>
</protein>
<feature type="domain" description="Outer membrane protein beta-barrel" evidence="3">
    <location>
        <begin position="16"/>
        <end position="154"/>
    </location>
</feature>
<dbReference type="SUPFAM" id="SSF56925">
    <property type="entry name" value="OMPA-like"/>
    <property type="match status" value="1"/>
</dbReference>
<proteinExistence type="predicted"/>
<dbReference type="InterPro" id="IPR027385">
    <property type="entry name" value="Beta-barrel_OMP"/>
</dbReference>
<dbReference type="Pfam" id="PF13505">
    <property type="entry name" value="OMP_b-brl"/>
    <property type="match status" value="1"/>
</dbReference>
<feature type="signal peptide" evidence="2">
    <location>
        <begin position="1"/>
        <end position="20"/>
    </location>
</feature>
<evidence type="ECO:0000313" key="7">
    <source>
        <dbReference type="Proteomes" id="UP000651837"/>
    </source>
</evidence>